<evidence type="ECO:0000313" key="1">
    <source>
        <dbReference type="EMBL" id="PWA63944.1"/>
    </source>
</evidence>
<name>A0A2U1MRU9_ARTAN</name>
<comment type="caution">
    <text evidence="1">The sequence shown here is derived from an EMBL/GenBank/DDBJ whole genome shotgun (WGS) entry which is preliminary data.</text>
</comment>
<gene>
    <name evidence="1" type="ORF">CTI12_AA346270</name>
</gene>
<organism evidence="1 2">
    <name type="scientific">Artemisia annua</name>
    <name type="common">Sweet wormwood</name>
    <dbReference type="NCBI Taxonomy" id="35608"/>
    <lineage>
        <taxon>Eukaryota</taxon>
        <taxon>Viridiplantae</taxon>
        <taxon>Streptophyta</taxon>
        <taxon>Embryophyta</taxon>
        <taxon>Tracheophyta</taxon>
        <taxon>Spermatophyta</taxon>
        <taxon>Magnoliopsida</taxon>
        <taxon>eudicotyledons</taxon>
        <taxon>Gunneridae</taxon>
        <taxon>Pentapetalae</taxon>
        <taxon>asterids</taxon>
        <taxon>campanulids</taxon>
        <taxon>Asterales</taxon>
        <taxon>Asteraceae</taxon>
        <taxon>Asteroideae</taxon>
        <taxon>Anthemideae</taxon>
        <taxon>Artemisiinae</taxon>
        <taxon>Artemisia</taxon>
    </lineage>
</organism>
<evidence type="ECO:0000313" key="2">
    <source>
        <dbReference type="Proteomes" id="UP000245207"/>
    </source>
</evidence>
<sequence length="112" mass="12700">MAAIRTKSASRVTFYISEATFYIVKLKFLVSSSSIPVKLPSTLSFNFGAHRHRLAKESGKIPSNMQLFEKLYKKNRHEGDWRDARSEKAAHVPVIFANVVDPALDLHPDLEE</sequence>
<dbReference type="EMBL" id="PKPP01004524">
    <property type="protein sequence ID" value="PWA63944.1"/>
    <property type="molecule type" value="Genomic_DNA"/>
</dbReference>
<keyword evidence="2" id="KW-1185">Reference proteome</keyword>
<protein>
    <submittedName>
        <fullName evidence="1">Uncharacterized protein</fullName>
    </submittedName>
</protein>
<proteinExistence type="predicted"/>
<dbReference type="AlphaFoldDB" id="A0A2U1MRU9"/>
<dbReference type="Proteomes" id="UP000245207">
    <property type="component" value="Unassembled WGS sequence"/>
</dbReference>
<reference evidence="1 2" key="1">
    <citation type="journal article" date="2018" name="Mol. Plant">
        <title>The genome of Artemisia annua provides insight into the evolution of Asteraceae family and artemisinin biosynthesis.</title>
        <authorList>
            <person name="Shen Q."/>
            <person name="Zhang L."/>
            <person name="Liao Z."/>
            <person name="Wang S."/>
            <person name="Yan T."/>
            <person name="Shi P."/>
            <person name="Liu M."/>
            <person name="Fu X."/>
            <person name="Pan Q."/>
            <person name="Wang Y."/>
            <person name="Lv Z."/>
            <person name="Lu X."/>
            <person name="Zhang F."/>
            <person name="Jiang W."/>
            <person name="Ma Y."/>
            <person name="Chen M."/>
            <person name="Hao X."/>
            <person name="Li L."/>
            <person name="Tang Y."/>
            <person name="Lv G."/>
            <person name="Zhou Y."/>
            <person name="Sun X."/>
            <person name="Brodelius P.E."/>
            <person name="Rose J.K.C."/>
            <person name="Tang K."/>
        </authorList>
    </citation>
    <scope>NUCLEOTIDE SEQUENCE [LARGE SCALE GENOMIC DNA]</scope>
    <source>
        <strain evidence="2">cv. Huhao1</strain>
        <tissue evidence="1">Leaf</tissue>
    </source>
</reference>
<accession>A0A2U1MRU9</accession>